<evidence type="ECO:0000256" key="2">
    <source>
        <dbReference type="ARBA" id="ARBA00023125"/>
    </source>
</evidence>
<proteinExistence type="predicted"/>
<dbReference type="PANTHER" id="PTHR30055:SF234">
    <property type="entry name" value="HTH-TYPE TRANSCRIPTIONAL REGULATOR BETI"/>
    <property type="match status" value="1"/>
</dbReference>
<keyword evidence="3" id="KW-0804">Transcription</keyword>
<keyword evidence="1" id="KW-0805">Transcription regulation</keyword>
<dbReference type="Gene3D" id="1.10.357.10">
    <property type="entry name" value="Tetracycline Repressor, domain 2"/>
    <property type="match status" value="1"/>
</dbReference>
<gene>
    <name evidence="6" type="ORF">CHU93_16625</name>
</gene>
<evidence type="ECO:0000256" key="3">
    <source>
        <dbReference type="ARBA" id="ARBA00023163"/>
    </source>
</evidence>
<dbReference type="PROSITE" id="PS50977">
    <property type="entry name" value="HTH_TETR_2"/>
    <property type="match status" value="1"/>
</dbReference>
<keyword evidence="7" id="KW-1185">Reference proteome</keyword>
<dbReference type="Pfam" id="PF17918">
    <property type="entry name" value="TetR_C_15"/>
    <property type="match status" value="1"/>
</dbReference>
<dbReference type="Pfam" id="PF00440">
    <property type="entry name" value="TetR_N"/>
    <property type="match status" value="1"/>
</dbReference>
<dbReference type="PANTHER" id="PTHR30055">
    <property type="entry name" value="HTH-TYPE TRANSCRIPTIONAL REGULATOR RUTR"/>
    <property type="match status" value="1"/>
</dbReference>
<evidence type="ECO:0000256" key="1">
    <source>
        <dbReference type="ARBA" id="ARBA00023015"/>
    </source>
</evidence>
<accession>A0A255Y4B1</accession>
<dbReference type="GO" id="GO:0000976">
    <property type="term" value="F:transcription cis-regulatory region binding"/>
    <property type="evidence" value="ECO:0007669"/>
    <property type="project" value="TreeGrafter"/>
</dbReference>
<name>A0A255Y4B1_9SPHN</name>
<dbReference type="OrthoDB" id="9808189at2"/>
<evidence type="ECO:0000259" key="5">
    <source>
        <dbReference type="PROSITE" id="PS50977"/>
    </source>
</evidence>
<feature type="DNA-binding region" description="H-T-H motif" evidence="4">
    <location>
        <begin position="40"/>
        <end position="59"/>
    </location>
</feature>
<comment type="caution">
    <text evidence="6">The sequence shown here is derived from an EMBL/GenBank/DDBJ whole genome shotgun (WGS) entry which is preliminary data.</text>
</comment>
<dbReference type="InterPro" id="IPR001647">
    <property type="entry name" value="HTH_TetR"/>
</dbReference>
<feature type="domain" description="HTH tetR-type" evidence="5">
    <location>
        <begin position="17"/>
        <end position="77"/>
    </location>
</feature>
<dbReference type="Proteomes" id="UP000216991">
    <property type="component" value="Unassembled WGS sequence"/>
</dbReference>
<organism evidence="6 7">
    <name type="scientific">Sandarakinorhabdus cyanobacteriorum</name>
    <dbReference type="NCBI Taxonomy" id="1981098"/>
    <lineage>
        <taxon>Bacteria</taxon>
        <taxon>Pseudomonadati</taxon>
        <taxon>Pseudomonadota</taxon>
        <taxon>Alphaproteobacteria</taxon>
        <taxon>Sphingomonadales</taxon>
        <taxon>Sphingosinicellaceae</taxon>
        <taxon>Sandarakinorhabdus</taxon>
    </lineage>
</organism>
<dbReference type="SUPFAM" id="SSF46689">
    <property type="entry name" value="Homeodomain-like"/>
    <property type="match status" value="1"/>
</dbReference>
<keyword evidence="2 4" id="KW-0238">DNA-binding</keyword>
<sequence>MTSSPTLRRRPVQARAQARFDLILGTAAAMVAEAGAEALNTNHLARRAGIPVGSVYQYFPDKAALLTALAQAQVSAFEARLTMPADPDPARWNLVAEVEKGVGALADFVAENPAFPQLYLAARAGGGGAAAMLDGGAAHFAAIFAARAPQIPAETRALHARVVVESAQALLTLAATGPDAAGELPRVRAEVVALITRYLAPFYG</sequence>
<dbReference type="GO" id="GO:0003700">
    <property type="term" value="F:DNA-binding transcription factor activity"/>
    <property type="evidence" value="ECO:0007669"/>
    <property type="project" value="TreeGrafter"/>
</dbReference>
<evidence type="ECO:0000313" key="7">
    <source>
        <dbReference type="Proteomes" id="UP000216991"/>
    </source>
</evidence>
<dbReference type="InterPro" id="IPR041669">
    <property type="entry name" value="TetR_C_15"/>
</dbReference>
<dbReference type="InterPro" id="IPR009057">
    <property type="entry name" value="Homeodomain-like_sf"/>
</dbReference>
<reference evidence="6 7" key="1">
    <citation type="submission" date="2017-07" db="EMBL/GenBank/DDBJ databases">
        <title>Sandarakinorhabdus cyanobacteriorum sp. nov., a novel bacterium isolated from cyanobacterial aggregates in a eutrophic lake.</title>
        <authorList>
            <person name="Cai H."/>
        </authorList>
    </citation>
    <scope>NUCLEOTIDE SEQUENCE [LARGE SCALE GENOMIC DNA]</scope>
    <source>
        <strain evidence="6 7">TH057</strain>
    </source>
</reference>
<dbReference type="InterPro" id="IPR050109">
    <property type="entry name" value="HTH-type_TetR-like_transc_reg"/>
</dbReference>
<dbReference type="RefSeq" id="WP_086117889.1">
    <property type="nucleotide sequence ID" value="NZ_NOXT01000126.1"/>
</dbReference>
<evidence type="ECO:0000256" key="4">
    <source>
        <dbReference type="PROSITE-ProRule" id="PRU00335"/>
    </source>
</evidence>
<dbReference type="PRINTS" id="PR00455">
    <property type="entry name" value="HTHTETR"/>
</dbReference>
<evidence type="ECO:0000313" key="6">
    <source>
        <dbReference type="EMBL" id="OYQ24048.1"/>
    </source>
</evidence>
<dbReference type="AlphaFoldDB" id="A0A255Y4B1"/>
<protein>
    <recommendedName>
        <fullName evidence="5">HTH tetR-type domain-containing protein</fullName>
    </recommendedName>
</protein>
<dbReference type="EMBL" id="NOXT01000126">
    <property type="protein sequence ID" value="OYQ24048.1"/>
    <property type="molecule type" value="Genomic_DNA"/>
</dbReference>